<comment type="caution">
    <text evidence="1">The sequence shown here is derived from an EMBL/GenBank/DDBJ whole genome shotgun (WGS) entry which is preliminary data.</text>
</comment>
<keyword evidence="2" id="KW-1185">Reference proteome</keyword>
<name>A0A8T0H664_CERPU</name>
<reference evidence="1" key="1">
    <citation type="submission" date="2020-06" db="EMBL/GenBank/DDBJ databases">
        <title>WGS assembly of Ceratodon purpureus strain R40.</title>
        <authorList>
            <person name="Carey S.B."/>
            <person name="Jenkins J."/>
            <person name="Shu S."/>
            <person name="Lovell J.T."/>
            <person name="Sreedasyam A."/>
            <person name="Maumus F."/>
            <person name="Tiley G.P."/>
            <person name="Fernandez-Pozo N."/>
            <person name="Barry K."/>
            <person name="Chen C."/>
            <person name="Wang M."/>
            <person name="Lipzen A."/>
            <person name="Daum C."/>
            <person name="Saski C.A."/>
            <person name="Payton A.C."/>
            <person name="Mcbreen J.C."/>
            <person name="Conrad R.E."/>
            <person name="Kollar L.M."/>
            <person name="Olsson S."/>
            <person name="Huttunen S."/>
            <person name="Landis J.B."/>
            <person name="Wickett N.J."/>
            <person name="Johnson M.G."/>
            <person name="Rensing S.A."/>
            <person name="Grimwood J."/>
            <person name="Schmutz J."/>
            <person name="Mcdaniel S.F."/>
        </authorList>
    </citation>
    <scope>NUCLEOTIDE SEQUENCE</scope>
    <source>
        <strain evidence="1">R40</strain>
    </source>
</reference>
<evidence type="ECO:0000313" key="2">
    <source>
        <dbReference type="Proteomes" id="UP000822688"/>
    </source>
</evidence>
<proteinExistence type="predicted"/>
<sequence length="119" mass="13336">MLQDEWCAKLMQRTTKECTHLRKHLLLVYFHVTNGGVNIISMTNDAISVGIAIVGVDLLPPHRIDRHHCRFQSFHTGKRLRMASSMSSPDCFHKTFGLTSERSLVLLSTLLDPGSGFAS</sequence>
<organism evidence="1 2">
    <name type="scientific">Ceratodon purpureus</name>
    <name type="common">Fire moss</name>
    <name type="synonym">Dicranum purpureum</name>
    <dbReference type="NCBI Taxonomy" id="3225"/>
    <lineage>
        <taxon>Eukaryota</taxon>
        <taxon>Viridiplantae</taxon>
        <taxon>Streptophyta</taxon>
        <taxon>Embryophyta</taxon>
        <taxon>Bryophyta</taxon>
        <taxon>Bryophytina</taxon>
        <taxon>Bryopsida</taxon>
        <taxon>Dicranidae</taxon>
        <taxon>Pseudoditrichales</taxon>
        <taxon>Ditrichaceae</taxon>
        <taxon>Ceratodon</taxon>
    </lineage>
</organism>
<dbReference type="EMBL" id="CM026428">
    <property type="protein sequence ID" value="KAG0567461.1"/>
    <property type="molecule type" value="Genomic_DNA"/>
</dbReference>
<accession>A0A8T0H664</accession>
<dbReference type="AlphaFoldDB" id="A0A8T0H664"/>
<dbReference type="Proteomes" id="UP000822688">
    <property type="component" value="Chromosome 7"/>
</dbReference>
<protein>
    <submittedName>
        <fullName evidence="1">Uncharacterized protein</fullName>
    </submittedName>
</protein>
<gene>
    <name evidence="1" type="ORF">KC19_7G136500</name>
</gene>
<evidence type="ECO:0000313" key="1">
    <source>
        <dbReference type="EMBL" id="KAG0567461.1"/>
    </source>
</evidence>